<gene>
    <name evidence="1" type="ORF">A33O_22192</name>
</gene>
<evidence type="ECO:0000313" key="1">
    <source>
        <dbReference type="EMBL" id="EIM71880.1"/>
    </source>
</evidence>
<sequence>MILAGAGIGKTHEMWKRAELKRQVGDAAFFIRIEDIIEDFELAFEVGNADDFDAWLASSDEAWFYLDSIDEARFDDPRAFEKAIRRFARRIESAQHRAHVVISSRPYAWRSHTDFVMVKKHLPYAKPRSEVAQTGDADEPDNKVRHRVEATSTADDGLTVFVLNDLAETEMRVFAEARGVDNADRLVEDIQRRNLTAVAARPFDLESMIEKWKVDGKLGSRFDFLNFGISKRLSESNPDRDKKQPLNRERARAGARSLAAAVVLSGKSGIRIPDEHPRQDGVDAAAVLGDWHPNDVHALLERGIFDDVIYGKVRFRHREVRELLAAEWLAEHLKTGSSRRLVETVIFREKYGHKFIAPRLRPLLPWLILLDDSVRQKAVSLSPEIVVEGGDVSRLPVDERKRLLHEIVARIAADAGSRSASDNDAIARIAEPDLSNDVLELIEQNRENDSALFYLGRLVWQGEMTDCVGPLAEIAIDLRRGPYARIAALRAVATAGSKGYFDTIWDRIVAESEPIDCRLAAEIVSNATSNHASVERLLATMERLTPYDRFQATGLSDALHRFVDGFDIENAEGQRGLARLIKGLDCILGRAPHLEGGRERISRNQSWLLNAAAHAVERLVGVRSMHALEDDSVAILHKISAVRFWHEVDLREHAKRLETAVPDWPELNDTIFWSAIAAERAHREATGGARVTDPFSALFDGCCRYEGGDFERVLSFIPNRANDDDKLVAVTLAYRLVRESERPDECLAKLRDEVEAMPELADHLNGLINWRPSKEHRALEERYEKARRKRERRDAAEAERRRRWIEGLKADPTLVRRPETVEPGEMTNNQYHLMQEIQNGDSSRWGGDDSRSLISTFGEEVAAEYRNAARSHWRHYSPKLASEGIDTAGVPNTLIFGLAGLEIEAGQSDKFPRHLSDDELQLAIRYLPWELNGFPTWSEKAFRDRPDIVSRLMLQELAWDLGRDEAPRHYMLHDIVYYAPWLHAHIADWVIDWLEANTVRDTDVLRQAIYIAKSTDDGDRLSDLARSKVEFQLPVSEQAKWYALWVDTEAESAIPRLEDWLGSMPADEASTAAQHFITELLGDRRGQHLGTGFDSYRTPEHLKRLHTLMHQHIRAAEDIERAGRGAYSPGLRDDAQDARNGLFNVLCDIPGKATFLALRQLAEDHTNEASRDWMLHLACERAEKDGDVDDWADSQIREFNVDQSLTPGTNAQLFSLAVHRLIDIRAWLEDSDDSPYRTWRRAEAETEVRNLITGRLNDLAHGKYTCAQENEMPNSQRPDIWMQAPDVTPVPIELKLLDNGWTGPELCERLRNQLAGDYLRAEAGGRGIMLLTWQGREADRKWEIDGCRVDLNGLETALQGYWHSIAHDWPDIDGVKVIVIDLTRRGPRSDT</sequence>
<dbReference type="EMBL" id="AJXZ01000071">
    <property type="protein sequence ID" value="EIM71880.1"/>
    <property type="molecule type" value="Genomic_DNA"/>
</dbReference>
<organism evidence="1 2">
    <name type="scientific">Nitratireductor aquibiodomus RA22</name>
    <dbReference type="NCBI Taxonomy" id="1189611"/>
    <lineage>
        <taxon>Bacteria</taxon>
        <taxon>Pseudomonadati</taxon>
        <taxon>Pseudomonadota</taxon>
        <taxon>Alphaproteobacteria</taxon>
        <taxon>Hyphomicrobiales</taxon>
        <taxon>Phyllobacteriaceae</taxon>
        <taxon>Nitratireductor</taxon>
    </lineage>
</organism>
<dbReference type="Proteomes" id="UP000004622">
    <property type="component" value="Unassembled WGS sequence"/>
</dbReference>
<accession>I5BQM8</accession>
<reference evidence="1 2" key="1">
    <citation type="journal article" date="2012" name="J. Bacteriol.">
        <title>Genome Sequence of Nitratireductor aquibiodomus Strain RA22.</title>
        <authorList>
            <person name="Singh A."/>
            <person name="Jangir P.K."/>
            <person name="Kumari C."/>
            <person name="Sharma R."/>
        </authorList>
    </citation>
    <scope>NUCLEOTIDE SEQUENCE [LARGE SCALE GENOMIC DNA]</scope>
    <source>
        <strain evidence="1 2">RA22</strain>
    </source>
</reference>
<comment type="caution">
    <text evidence="1">The sequence shown here is derived from an EMBL/GenBank/DDBJ whole genome shotgun (WGS) entry which is preliminary data.</text>
</comment>
<name>I5BQM8_9HYPH</name>
<evidence type="ECO:0000313" key="2">
    <source>
        <dbReference type="Proteomes" id="UP000004622"/>
    </source>
</evidence>
<dbReference type="PATRIC" id="fig|1189611.3.peg.4453"/>
<proteinExistence type="predicted"/>
<protein>
    <submittedName>
        <fullName evidence="1">Uncharacterized protein</fullName>
    </submittedName>
</protein>